<evidence type="ECO:0000256" key="2">
    <source>
        <dbReference type="ARBA" id="ARBA00022803"/>
    </source>
</evidence>
<evidence type="ECO:0000313" key="7">
    <source>
        <dbReference type="Proteomes" id="UP000887116"/>
    </source>
</evidence>
<organism evidence="6 7">
    <name type="scientific">Trichonephila clavata</name>
    <name type="common">Joro spider</name>
    <name type="synonym">Nephila clavata</name>
    <dbReference type="NCBI Taxonomy" id="2740835"/>
    <lineage>
        <taxon>Eukaryota</taxon>
        <taxon>Metazoa</taxon>
        <taxon>Ecdysozoa</taxon>
        <taxon>Arthropoda</taxon>
        <taxon>Chelicerata</taxon>
        <taxon>Arachnida</taxon>
        <taxon>Araneae</taxon>
        <taxon>Araneomorphae</taxon>
        <taxon>Entelegynae</taxon>
        <taxon>Araneoidea</taxon>
        <taxon>Nephilidae</taxon>
        <taxon>Trichonephila</taxon>
    </lineage>
</organism>
<evidence type="ECO:0000256" key="1">
    <source>
        <dbReference type="ARBA" id="ARBA00022737"/>
    </source>
</evidence>
<feature type="domain" description="Cns1/TTC4 wheel" evidence="5">
    <location>
        <begin position="290"/>
        <end position="390"/>
    </location>
</feature>
<dbReference type="GO" id="GO:0051879">
    <property type="term" value="F:Hsp90 protein binding"/>
    <property type="evidence" value="ECO:0007669"/>
    <property type="project" value="InterPro"/>
</dbReference>
<gene>
    <name evidence="6" type="primary">ttc4</name>
    <name evidence="6" type="ORF">TNCT_221431</name>
</gene>
<dbReference type="CDD" id="cd21380">
    <property type="entry name" value="CTWD_Cns1"/>
    <property type="match status" value="1"/>
</dbReference>
<feature type="repeat" description="TPR" evidence="4">
    <location>
        <begin position="150"/>
        <end position="183"/>
    </location>
</feature>
<dbReference type="PANTHER" id="PTHR46035:SF1">
    <property type="entry name" value="TETRATRICOPEPTIDE REPEAT PROTEIN 4"/>
    <property type="match status" value="1"/>
</dbReference>
<dbReference type="SUPFAM" id="SSF48452">
    <property type="entry name" value="TPR-like"/>
    <property type="match status" value="1"/>
</dbReference>
<dbReference type="InterPro" id="IPR019734">
    <property type="entry name" value="TPR_rpt"/>
</dbReference>
<evidence type="ECO:0000313" key="6">
    <source>
        <dbReference type="EMBL" id="GFQ79442.1"/>
    </source>
</evidence>
<evidence type="ECO:0000259" key="5">
    <source>
        <dbReference type="Pfam" id="PF18972"/>
    </source>
</evidence>
<evidence type="ECO:0000256" key="3">
    <source>
        <dbReference type="ARBA" id="ARBA00023602"/>
    </source>
</evidence>
<dbReference type="GO" id="GO:0005829">
    <property type="term" value="C:cytosol"/>
    <property type="evidence" value="ECO:0007669"/>
    <property type="project" value="TreeGrafter"/>
</dbReference>
<keyword evidence="7" id="KW-1185">Reference proteome</keyword>
<protein>
    <submittedName>
        <fullName evidence="6">Tetratricopeptide repeat protein 4 homolog</fullName>
    </submittedName>
</protein>
<dbReference type="Proteomes" id="UP000887116">
    <property type="component" value="Unassembled WGS sequence"/>
</dbReference>
<dbReference type="GO" id="GO:0005634">
    <property type="term" value="C:nucleus"/>
    <property type="evidence" value="ECO:0007669"/>
    <property type="project" value="TreeGrafter"/>
</dbReference>
<dbReference type="OrthoDB" id="420195at2759"/>
<dbReference type="SMART" id="SM00028">
    <property type="entry name" value="TPR"/>
    <property type="match status" value="3"/>
</dbReference>
<evidence type="ECO:0000256" key="4">
    <source>
        <dbReference type="PROSITE-ProRule" id="PRU00339"/>
    </source>
</evidence>
<dbReference type="InterPro" id="IPR044059">
    <property type="entry name" value="Csn1/TTC4_wheel"/>
</dbReference>
<dbReference type="GO" id="GO:0030544">
    <property type="term" value="F:Hsp70 protein binding"/>
    <property type="evidence" value="ECO:0007669"/>
    <property type="project" value="TreeGrafter"/>
</dbReference>
<dbReference type="PANTHER" id="PTHR46035">
    <property type="entry name" value="TETRATRICOPEPTIDE REPEAT PROTEIN 4"/>
    <property type="match status" value="1"/>
</dbReference>
<comment type="caution">
    <text evidence="6">The sequence shown here is derived from an EMBL/GenBank/DDBJ whole genome shotgun (WGS) entry which is preliminary data.</text>
</comment>
<name>A0A8X6HQW5_TRICU</name>
<reference evidence="6" key="1">
    <citation type="submission" date="2020-07" db="EMBL/GenBank/DDBJ databases">
        <title>Multicomponent nature underlies the extraordinary mechanical properties of spider dragline silk.</title>
        <authorList>
            <person name="Kono N."/>
            <person name="Nakamura H."/>
            <person name="Mori M."/>
            <person name="Yoshida Y."/>
            <person name="Ohtoshi R."/>
            <person name="Malay A.D."/>
            <person name="Moran D.A.P."/>
            <person name="Tomita M."/>
            <person name="Numata K."/>
            <person name="Arakawa K."/>
        </authorList>
    </citation>
    <scope>NUCLEOTIDE SEQUENCE</scope>
</reference>
<dbReference type="InterPro" id="IPR011990">
    <property type="entry name" value="TPR-like_helical_dom_sf"/>
</dbReference>
<dbReference type="PROSITE" id="PS50005">
    <property type="entry name" value="TPR"/>
    <property type="match status" value="1"/>
</dbReference>
<dbReference type="GO" id="GO:0006457">
    <property type="term" value="P:protein folding"/>
    <property type="evidence" value="ECO:0007669"/>
    <property type="project" value="TreeGrafter"/>
</dbReference>
<dbReference type="Gene3D" id="1.25.40.10">
    <property type="entry name" value="Tetratricopeptide repeat domain"/>
    <property type="match status" value="1"/>
</dbReference>
<dbReference type="EMBL" id="BMAO01032055">
    <property type="protein sequence ID" value="GFQ79442.1"/>
    <property type="molecule type" value="Genomic_DNA"/>
</dbReference>
<keyword evidence="2 4" id="KW-0802">TPR repeat</keyword>
<accession>A0A8X6HQW5</accession>
<proteinExistence type="inferred from homology"/>
<dbReference type="Pfam" id="PF18972">
    <property type="entry name" value="Wheel"/>
    <property type="match status" value="1"/>
</dbReference>
<sequence>MFLAIVTRPDIAYAVGVLSQVLDKPQQIHWTMNMEKESIVEKMNKDLHDFVANLPRKEYLDGWSENNWRKEIEEHPLFRTKPLGEDEEMPALFEALQQLKYDPSENTPEELAMAYKEDGNTTFKAKKYRWAVDSYTKGIEAKCENNELNAQLYANRATSHYHIGNYEKALKDAIESKKFKPDHLKAYQRGAMCCFQLKEFDDCISWCDEGLQVAPEDKNLMEMKKKSVEEKRIIEQNKKSSRAQEVKKKKDLKMLKRAMKARGIVLADENFENSIVHPTLQYAQVHLKAGRLVWPVLFMYPEYGTTDYIHEFHEDASLLDHLNIMFKPDEPPEWDSKHEYIVENLQVYFSDVLCIIPVKKTKTLAQILRHKRFKVTQGTPCLIVTVRGSKFDEFYRKKNIVLEE</sequence>
<keyword evidence="1" id="KW-0677">Repeat</keyword>
<comment type="similarity">
    <text evidence="3">Belongs to the TTC4 family.</text>
</comment>
<dbReference type="AlphaFoldDB" id="A0A8X6HQW5"/>